<sequence>MAATEKQWFVGEDGCISVGEPTRSVTYNSALNSIIVSTKEPSVKIYDVASGSILQKSNVSAHGSEAIRCIYLPESNRVVFCDESCIGVRSDLKGMLLLDTALQAPVKKNEEKVKVEIPLAEATHLLKSLTSAELPGVDNVDEVVKELEKGIELTQETTKGSLKISKLSTVVNSCQQLSTVVNSCQQLSTEIQHCILKNVCSSLVTEMKKLSLFNPGLSAASAVSDRLSYLLNNHMSDSSSSTVERLLMYSEAARQDTFRKWPHMNYKWALPDPMAQAGFYHQPNSIGDDRAMCFTCNVCLVCWEPTDEPWSEHERHSPACPFVKGEYTHNVPLSVTYASQPAKRHGDKKDKIECISSTTSDDFVATSTLNGNIVVWNCRHVMKRHCQFNIDPTEIYTTIAMRTGTQIETETSISSPEGAEGVHEDETDAMLGEYNGNGETTEMYEIPIHNGEKPVEPTKTQSRPCEDIRVKSVCVLRKPFDEKALIEKSNASKSNKKWRSPQPTLLCGASLRCQKLTPLSNNEGINGSLDSKTEEVQIMNQVNEVVSCNSSSRIIEEDENSSCEDELVNTASFIPHLLMLAVKETKRKSIKSKDKRIIHRVSSMTNNNVPSLGSLTMSQDFSLLEPMFETDPDVQIVGVTPGPSISSPNEDQIIGSSFETSRSDVKITRSHSESAIGNSSSGKVSSKVKAGTILQYIELPKEYQRSDLEVGSIVPTLDRQHVIVMVIPKSKSVISDCVSCNGRTESTLDLFSAGGCMLLYRYKFGDEYAVLEERPVFVKSIDSLDNAVTNVLVLPSDVCESSEEEDEGGIHVPNSQLYSKSCDVQGLIVVTLASGKFWLMNVCDFVVLAEVLPPENDKFISSTYCSGIERLCLSSENGKLHFYQLCEQSPVQIELTADSPDGVCNGDIFHEPEVNHIKSDTDVTDKVDKKISVSDILARQPLSVENLMILHNLIQFENLMPRFTATVPPCWSEIQQEQQQRRHPQHLQQQGEATQHTRTWKLQPDSSTWEEHMFEVVLTRPCCVGHVDVKFSLHPMCTTCPDIQITLLKQNITSIGQRQTGSNDVDRVVDFNLSPGSANSSTTSLTMPVKGESSENHVLDPSFLESHNAEVLCGPVNISNCLDLSGNSGLITLTSPQLLNSKPKAFLIHMKGFPSKADECSDQPKEAKKKSGSQLSAHKLKIMKKAFDNDLFVPPSSVKDQQSSSLPRPKYPENLKGCDWLSELSVTIRKTKKTQLSKERIQRISMLENCKFHDKLLDGMSVTEKFNGVSSDHWQNMILDILLWISSVQLNDPEKSNINKSLSLTIQKRLTELVKSCFIQGSRTTAHKCSKLAALCMEHCKLSPDQDLAPAFSFSLLQALMENLQMIPSAQSSGAIRWFFTLLNRVKCMDVVSVAESCTDLLMQISKHSFERTSSLYSLLKSRYGLYGQPFDSDLFDSELPISLKQSAPSSSYASAVSSTMTGVVNNSNTNSGGSYIEEIDFYDLFYPPSDKSSKVQLEYAKNNVFGMLEVEPLHFTCHATSDGTKMEKMDQQGISSIANNTSSLGGTINFGEWNPPSSAAAATAANLSSLSSKMAVTKQHLQELSNKTYPMFKHKIMHIKQILSEVGKSLPTAEKYNSDQLLPPTPKSTPQVITPPLTPPNEYFQNQAALNKADKLFPSKSNVGMQNAQTLLQQPPLQALVIERMHSGARRFVILDFGKPIVLTDVVIPACTDLASLSIDVWVQGEEVDGQRFVVATDIGVKSLIMNDIIPTLVCRYLKITTIGRYGSGSARSKIPIGSFYGHGYILPWEWNSYLEQRSSASLSSSSTSNQVELTTQSQLLAQLDVYVSLLEDIQCRYSLARTRLENLLLSVDGQHYASSHIQYFLKKSRKNNDEDNKILQAYNDCLQLQLQQNLAQRVIDRLQAALGVKLPKLDCKASLSLRLRHACTDKLRFLQERLLDTLLSMTTCTPSIPLPPQSLYNILCPQTAQTLFKHLCVHGKKKTQISAGVLLMRVCGTQPWWGNFFGNVLQEFFHSENLQIFPQDRVFVLLVAMGQKSLSGPCAVTILESLLDMLAKVLSPILTGQPSSSQTGLIDLTLVSWILLFLCRNLEHTSLNNDDKGACAKTTGSNLPNRWNFIQGDHANTGSKSKSKSAKAYRWSMQKRLQHHKKKLMDLEQAQKTFFTSQFDSPSSSNTLLKQQEKQFRKELSQYATKMRRNDAEVLRKLTKSGDGKGGDDDDNGGILVLSKEKTLKVVRGLMALLLSMDFTCNVDLFLVTCKVLATVCVMTRPAVTLSEAMTQDQLGKLILLASNLDLNYGNVSWGGPWAGHAITCLLQDILDGERYYPAPTSRPDLPEDLVNSVADESLPHSVSLPTMSNLDDTEQDQDQSSGENNDNESDYKTESTKMNFDKESSLMVDLLLDESGEYDEDTSAKLHEYVTGETLKPSHVPGPHEIYETSIPTTSLNGTIEVSPAISIPVEAEKKKNYLKKIYAEKESVDHIISMEMGSGIGPPYKQTTASQGMSTAVDARLELGLETQAELKLKVMVSLHTENVQQSFSFALPSNVPTNQHFDLYSATDDELTETNNFITQQVTSPEMLSQCYEHLFRQLVPNRINLDALLQLWVTLNCDSGHDGGQITFDPTRTPLIPLSETAVANLLNVVALTPSIQLSTWVLVFQTLSLLANQKVSTPSGDKSMVVSMIADSNLISAIKKFLSGTSEHGPLASAVQYTQVGPSATKFFYEFLMRLLIRCSPDSLGHLHELMLKLVYTLTAER</sequence>
<dbReference type="FunFam" id="1.10.1170.10:FF:000001">
    <property type="entry name" value="baculoviral IAP repeat-containing protein 6 isoform X1"/>
    <property type="match status" value="1"/>
</dbReference>
<evidence type="ECO:0000313" key="5">
    <source>
        <dbReference type="Proteomes" id="UP000596742"/>
    </source>
</evidence>
<dbReference type="GO" id="GO:0046872">
    <property type="term" value="F:metal ion binding"/>
    <property type="evidence" value="ECO:0007669"/>
    <property type="project" value="UniProtKB-KW"/>
</dbReference>
<dbReference type="SUPFAM" id="SSF50978">
    <property type="entry name" value="WD40 repeat-like"/>
    <property type="match status" value="1"/>
</dbReference>
<evidence type="ECO:0000256" key="3">
    <source>
        <dbReference type="SAM" id="MobiDB-lite"/>
    </source>
</evidence>
<dbReference type="Proteomes" id="UP000596742">
    <property type="component" value="Unassembled WGS sequence"/>
</dbReference>
<evidence type="ECO:0000256" key="1">
    <source>
        <dbReference type="ARBA" id="ARBA00022723"/>
    </source>
</evidence>
<evidence type="ECO:0000256" key="2">
    <source>
        <dbReference type="ARBA" id="ARBA00022833"/>
    </source>
</evidence>
<evidence type="ECO:0000313" key="4">
    <source>
        <dbReference type="EMBL" id="VDI28761.1"/>
    </source>
</evidence>
<dbReference type="PANTHER" id="PTHR46771:SF5">
    <property type="entry name" value="DETERIN"/>
    <property type="match status" value="1"/>
</dbReference>
<dbReference type="PANTHER" id="PTHR46771">
    <property type="entry name" value="DETERIN"/>
    <property type="match status" value="1"/>
</dbReference>
<dbReference type="OrthoDB" id="6158787at2759"/>
<dbReference type="InterPro" id="IPR001370">
    <property type="entry name" value="BIR_rpt"/>
</dbReference>
<comment type="caution">
    <text evidence="4">The sequence shown here is derived from an EMBL/GenBank/DDBJ whole genome shotgun (WGS) entry which is preliminary data.</text>
</comment>
<feature type="compositionally biased region" description="Basic and acidic residues" evidence="3">
    <location>
        <begin position="2380"/>
        <end position="2389"/>
    </location>
</feature>
<accession>A0A8B6E6E1</accession>
<dbReference type="Pfam" id="PF00653">
    <property type="entry name" value="BIR"/>
    <property type="match status" value="1"/>
</dbReference>
<keyword evidence="4" id="KW-0808">Transferase</keyword>
<dbReference type="Gene3D" id="1.10.1170.10">
    <property type="entry name" value="Inhibitor Of Apoptosis Protein (2mihbC-IAP-1), Chain A"/>
    <property type="match status" value="1"/>
</dbReference>
<dbReference type="InterPro" id="IPR051190">
    <property type="entry name" value="Baculoviral_IAP"/>
</dbReference>
<proteinExistence type="predicted"/>
<feature type="region of interest" description="Disordered" evidence="3">
    <location>
        <begin position="2351"/>
        <end position="2389"/>
    </location>
</feature>
<feature type="region of interest" description="Disordered" evidence="3">
    <location>
        <begin position="976"/>
        <end position="1002"/>
    </location>
</feature>
<dbReference type="PROSITE" id="PS50143">
    <property type="entry name" value="BIR_REPEAT_2"/>
    <property type="match status" value="1"/>
</dbReference>
<protein>
    <submittedName>
        <fullName evidence="4">Baculoviral IAP repeat-containing protein 6 (Apollon)</fullName>
        <ecNumber evidence="4">2.3.2.23</ecNumber>
    </submittedName>
</protein>
<organism evidence="4 5">
    <name type="scientific">Mytilus galloprovincialis</name>
    <name type="common">Mediterranean mussel</name>
    <dbReference type="NCBI Taxonomy" id="29158"/>
    <lineage>
        <taxon>Eukaryota</taxon>
        <taxon>Metazoa</taxon>
        <taxon>Spiralia</taxon>
        <taxon>Lophotrochozoa</taxon>
        <taxon>Mollusca</taxon>
        <taxon>Bivalvia</taxon>
        <taxon>Autobranchia</taxon>
        <taxon>Pteriomorphia</taxon>
        <taxon>Mytilida</taxon>
        <taxon>Mytiloidea</taxon>
        <taxon>Mytilidae</taxon>
        <taxon>Mytilinae</taxon>
        <taxon>Mytilus</taxon>
    </lineage>
</organism>
<name>A0A8B6E6E1_MYTGA</name>
<keyword evidence="4" id="KW-0012">Acyltransferase</keyword>
<dbReference type="CDD" id="cd00022">
    <property type="entry name" value="BIR"/>
    <property type="match status" value="1"/>
</dbReference>
<keyword evidence="5" id="KW-1185">Reference proteome</keyword>
<feature type="region of interest" description="Disordered" evidence="3">
    <location>
        <begin position="1155"/>
        <end position="1175"/>
    </location>
</feature>
<dbReference type="SUPFAM" id="SSF57924">
    <property type="entry name" value="Inhibitor of apoptosis (IAP) repeat"/>
    <property type="match status" value="1"/>
</dbReference>
<keyword evidence="2" id="KW-0862">Zinc</keyword>
<dbReference type="EC" id="2.3.2.23" evidence="4"/>
<dbReference type="InterPro" id="IPR036322">
    <property type="entry name" value="WD40_repeat_dom_sf"/>
</dbReference>
<dbReference type="GO" id="GO:0061631">
    <property type="term" value="F:ubiquitin conjugating enzyme activity"/>
    <property type="evidence" value="ECO:0007669"/>
    <property type="project" value="UniProtKB-EC"/>
</dbReference>
<reference evidence="4" key="1">
    <citation type="submission" date="2018-11" db="EMBL/GenBank/DDBJ databases">
        <authorList>
            <person name="Alioto T."/>
            <person name="Alioto T."/>
        </authorList>
    </citation>
    <scope>NUCLEOTIDE SEQUENCE</scope>
</reference>
<dbReference type="EMBL" id="UYJE01004521">
    <property type="protein sequence ID" value="VDI28761.1"/>
    <property type="molecule type" value="Genomic_DNA"/>
</dbReference>
<keyword evidence="1" id="KW-0479">Metal-binding</keyword>
<feature type="compositionally biased region" description="Basic and acidic residues" evidence="3">
    <location>
        <begin position="1156"/>
        <end position="1166"/>
    </location>
</feature>
<gene>
    <name evidence="4" type="ORF">MGAL_10B015618</name>
</gene>
<dbReference type="SMART" id="SM00238">
    <property type="entry name" value="BIR"/>
    <property type="match status" value="1"/>
</dbReference>